<organism evidence="7 8">
    <name type="scientific">Phytophthora citrophthora</name>
    <dbReference type="NCBI Taxonomy" id="4793"/>
    <lineage>
        <taxon>Eukaryota</taxon>
        <taxon>Sar</taxon>
        <taxon>Stramenopiles</taxon>
        <taxon>Oomycota</taxon>
        <taxon>Peronosporomycetes</taxon>
        <taxon>Peronosporales</taxon>
        <taxon>Peronosporaceae</taxon>
        <taxon>Phytophthora</taxon>
    </lineage>
</organism>
<dbReference type="Pfam" id="PF16810">
    <property type="entry name" value="RXLR"/>
    <property type="match status" value="1"/>
</dbReference>
<evidence type="ECO:0000256" key="3">
    <source>
        <dbReference type="ARBA" id="ARBA00022525"/>
    </source>
</evidence>
<evidence type="ECO:0000256" key="5">
    <source>
        <dbReference type="RuleBase" id="RU367124"/>
    </source>
</evidence>
<feature type="signal peptide" evidence="5">
    <location>
        <begin position="1"/>
        <end position="23"/>
    </location>
</feature>
<evidence type="ECO:0000256" key="2">
    <source>
        <dbReference type="ARBA" id="ARBA00010400"/>
    </source>
</evidence>
<accession>A0AAD9GL13</accession>
<dbReference type="Proteomes" id="UP001259832">
    <property type="component" value="Unassembled WGS sequence"/>
</dbReference>
<evidence type="ECO:0000256" key="6">
    <source>
        <dbReference type="SAM" id="MobiDB-lite"/>
    </source>
</evidence>
<comment type="subcellular location">
    <subcellularLocation>
        <location evidence="1 5">Secreted</location>
    </subcellularLocation>
</comment>
<sequence>MRLSVILLVAVAFVASLGSPAAASDGNTVVAATNAHESITSTRFLRAPHEDKYPIEDTREEEDSDDENESNAAEERGWFGETSTALSAFKKLVSQSGDDLVEAVSNLSKSEFNALFNQGKSQLVKMVPGFHPGMDLHDFGDVVRAARNAGSWTKTCRMR</sequence>
<dbReference type="AlphaFoldDB" id="A0AAD9GL13"/>
<keyword evidence="8" id="KW-1185">Reference proteome</keyword>
<dbReference type="InterPro" id="IPR031825">
    <property type="entry name" value="RXLR"/>
</dbReference>
<evidence type="ECO:0000313" key="7">
    <source>
        <dbReference type="EMBL" id="KAK1940036.1"/>
    </source>
</evidence>
<evidence type="ECO:0000313" key="8">
    <source>
        <dbReference type="Proteomes" id="UP001259832"/>
    </source>
</evidence>
<comment type="caution">
    <text evidence="7">The sequence shown here is derived from an EMBL/GenBank/DDBJ whole genome shotgun (WGS) entry which is preliminary data.</text>
</comment>
<feature type="region of interest" description="Disordered" evidence="6">
    <location>
        <begin position="47"/>
        <end position="78"/>
    </location>
</feature>
<evidence type="ECO:0000256" key="1">
    <source>
        <dbReference type="ARBA" id="ARBA00004613"/>
    </source>
</evidence>
<proteinExistence type="inferred from homology"/>
<evidence type="ECO:0000256" key="4">
    <source>
        <dbReference type="ARBA" id="ARBA00022729"/>
    </source>
</evidence>
<comment type="function">
    <text evidence="5">Effector that suppresses plant defense responses during pathogen infection.</text>
</comment>
<dbReference type="EMBL" id="JASMQC010000015">
    <property type="protein sequence ID" value="KAK1940036.1"/>
    <property type="molecule type" value="Genomic_DNA"/>
</dbReference>
<name>A0AAD9GL13_9STRA</name>
<comment type="similarity">
    <text evidence="2 5">Belongs to the RxLR effector family.</text>
</comment>
<feature type="compositionally biased region" description="Acidic residues" evidence="6">
    <location>
        <begin position="58"/>
        <end position="69"/>
    </location>
</feature>
<feature type="chain" id="PRO_5042263149" description="RxLR effector protein" evidence="5">
    <location>
        <begin position="24"/>
        <end position="159"/>
    </location>
</feature>
<feature type="compositionally biased region" description="Basic and acidic residues" evidence="6">
    <location>
        <begin position="47"/>
        <end position="57"/>
    </location>
</feature>
<keyword evidence="3 5" id="KW-0964">Secreted</keyword>
<comment type="domain">
    <text evidence="5">The RxLR-dEER motif acts to carry the protein into the host cell cytoplasm through binding to cell surface phosphatidylinositol-3-phosphate.</text>
</comment>
<protein>
    <recommendedName>
        <fullName evidence="5">RxLR effector protein</fullName>
    </recommendedName>
</protein>
<reference evidence="7" key="1">
    <citation type="submission" date="2023-08" db="EMBL/GenBank/DDBJ databases">
        <title>Reference Genome Resource for the Citrus Pathogen Phytophthora citrophthora.</title>
        <authorList>
            <person name="Moller H."/>
            <person name="Coetzee B."/>
            <person name="Rose L.J."/>
            <person name="Van Niekerk J.M."/>
        </authorList>
    </citation>
    <scope>NUCLEOTIDE SEQUENCE</scope>
    <source>
        <strain evidence="7">STE-U-9442</strain>
    </source>
</reference>
<gene>
    <name evidence="7" type="ORF">P3T76_008359</name>
</gene>
<keyword evidence="4 5" id="KW-0732">Signal</keyword>